<evidence type="ECO:0000256" key="7">
    <source>
        <dbReference type="SAM" id="MobiDB-lite"/>
    </source>
</evidence>
<feature type="compositionally biased region" description="Basic and acidic residues" evidence="7">
    <location>
        <begin position="270"/>
        <end position="279"/>
    </location>
</feature>
<dbReference type="SMART" id="SM00774">
    <property type="entry name" value="WRKY"/>
    <property type="match status" value="2"/>
</dbReference>
<feature type="compositionally biased region" description="Polar residues" evidence="7">
    <location>
        <begin position="19"/>
        <end position="29"/>
    </location>
</feature>
<dbReference type="Pfam" id="PF03106">
    <property type="entry name" value="WRKY"/>
    <property type="match status" value="2"/>
</dbReference>
<keyword evidence="2" id="KW-0677">Repeat</keyword>
<dbReference type="GO" id="GO:0003700">
    <property type="term" value="F:DNA-binding transcription factor activity"/>
    <property type="evidence" value="ECO:0007669"/>
    <property type="project" value="InterPro"/>
</dbReference>
<proteinExistence type="predicted"/>
<feature type="region of interest" description="Disordered" evidence="7">
    <location>
        <begin position="1"/>
        <end position="42"/>
    </location>
</feature>
<comment type="caution">
    <text evidence="9">The sequence shown here is derived from an EMBL/GenBank/DDBJ whole genome shotgun (WGS) entry which is preliminary data.</text>
</comment>
<comment type="subcellular location">
    <subcellularLocation>
        <location evidence="1">Nucleus</location>
    </subcellularLocation>
</comment>
<evidence type="ECO:0000256" key="1">
    <source>
        <dbReference type="ARBA" id="ARBA00004123"/>
    </source>
</evidence>
<feature type="region of interest" description="Disordered" evidence="7">
    <location>
        <begin position="508"/>
        <end position="536"/>
    </location>
</feature>
<dbReference type="InterPro" id="IPR044810">
    <property type="entry name" value="WRKY_plant"/>
</dbReference>
<dbReference type="FunFam" id="2.20.25.80:FF:000006">
    <property type="entry name" value="WRKY transcription factor"/>
    <property type="match status" value="1"/>
</dbReference>
<keyword evidence="5" id="KW-0804">Transcription</keyword>
<protein>
    <submittedName>
        <fullName evidence="9">WRKY domain</fullName>
    </submittedName>
</protein>
<dbReference type="PANTHER" id="PTHR31221">
    <property type="entry name" value="WRKY TRANSCRIPTION FACTOR PROTEIN 1-RELATED"/>
    <property type="match status" value="1"/>
</dbReference>
<keyword evidence="3" id="KW-0805">Transcription regulation</keyword>
<dbReference type="GO" id="GO:0043565">
    <property type="term" value="F:sequence-specific DNA binding"/>
    <property type="evidence" value="ECO:0007669"/>
    <property type="project" value="InterPro"/>
</dbReference>
<evidence type="ECO:0000259" key="8">
    <source>
        <dbReference type="PROSITE" id="PS50811"/>
    </source>
</evidence>
<dbReference type="Proteomes" id="UP001370490">
    <property type="component" value="Unassembled WGS sequence"/>
</dbReference>
<feature type="domain" description="WRKY" evidence="8">
    <location>
        <begin position="447"/>
        <end position="512"/>
    </location>
</feature>
<keyword evidence="4" id="KW-0238">DNA-binding</keyword>
<evidence type="ECO:0000256" key="4">
    <source>
        <dbReference type="ARBA" id="ARBA00023125"/>
    </source>
</evidence>
<gene>
    <name evidence="9" type="ORF">RJ641_000504</name>
</gene>
<feature type="domain" description="WRKY" evidence="8">
    <location>
        <begin position="280"/>
        <end position="344"/>
    </location>
</feature>
<evidence type="ECO:0000313" key="9">
    <source>
        <dbReference type="EMBL" id="KAK6947031.1"/>
    </source>
</evidence>
<reference evidence="9 10" key="1">
    <citation type="submission" date="2023-12" db="EMBL/GenBank/DDBJ databases">
        <title>A high-quality genome assembly for Dillenia turbinata (Dilleniales).</title>
        <authorList>
            <person name="Chanderbali A."/>
        </authorList>
    </citation>
    <scope>NUCLEOTIDE SEQUENCE [LARGE SCALE GENOMIC DNA]</scope>
    <source>
        <strain evidence="9">LSX21</strain>
        <tissue evidence="9">Leaf</tissue>
    </source>
</reference>
<keyword evidence="10" id="KW-1185">Reference proteome</keyword>
<accession>A0AAN8WE42</accession>
<evidence type="ECO:0000256" key="6">
    <source>
        <dbReference type="ARBA" id="ARBA00023242"/>
    </source>
</evidence>
<dbReference type="PROSITE" id="PS50811">
    <property type="entry name" value="WRKY"/>
    <property type="match status" value="2"/>
</dbReference>
<dbReference type="GO" id="GO:0005634">
    <property type="term" value="C:nucleus"/>
    <property type="evidence" value="ECO:0007669"/>
    <property type="project" value="UniProtKB-SubCell"/>
</dbReference>
<dbReference type="FunFam" id="2.20.25.80:FF:000001">
    <property type="entry name" value="WRKY transcription factor 33"/>
    <property type="match status" value="1"/>
</dbReference>
<keyword evidence="6" id="KW-0539">Nucleus</keyword>
<organism evidence="9 10">
    <name type="scientific">Dillenia turbinata</name>
    <dbReference type="NCBI Taxonomy" id="194707"/>
    <lineage>
        <taxon>Eukaryota</taxon>
        <taxon>Viridiplantae</taxon>
        <taxon>Streptophyta</taxon>
        <taxon>Embryophyta</taxon>
        <taxon>Tracheophyta</taxon>
        <taxon>Spermatophyta</taxon>
        <taxon>Magnoliopsida</taxon>
        <taxon>eudicotyledons</taxon>
        <taxon>Gunneridae</taxon>
        <taxon>Pentapetalae</taxon>
        <taxon>Dilleniales</taxon>
        <taxon>Dilleniaceae</taxon>
        <taxon>Dillenia</taxon>
    </lineage>
</organism>
<feature type="compositionally biased region" description="Polar residues" evidence="7">
    <location>
        <begin position="1"/>
        <end position="10"/>
    </location>
</feature>
<dbReference type="SUPFAM" id="SSF118290">
    <property type="entry name" value="WRKY DNA-binding domain"/>
    <property type="match status" value="2"/>
</dbReference>
<dbReference type="PANTHER" id="PTHR31221:SF193">
    <property type="entry name" value="WRKY TRANSCRIPTION FACTOR PROTEIN 1-RELATED"/>
    <property type="match status" value="1"/>
</dbReference>
<dbReference type="InterPro" id="IPR003657">
    <property type="entry name" value="WRKY_dom"/>
</dbReference>
<evidence type="ECO:0000256" key="2">
    <source>
        <dbReference type="ARBA" id="ARBA00022737"/>
    </source>
</evidence>
<dbReference type="InterPro" id="IPR036576">
    <property type="entry name" value="WRKY_dom_sf"/>
</dbReference>
<dbReference type="EMBL" id="JBAMMX010000001">
    <property type="protein sequence ID" value="KAK6947031.1"/>
    <property type="molecule type" value="Genomic_DNA"/>
</dbReference>
<evidence type="ECO:0000256" key="5">
    <source>
        <dbReference type="ARBA" id="ARBA00023163"/>
    </source>
</evidence>
<sequence length="644" mass="70141">MATTANSEQQPEALELRFGSSNTESSLSNEDPKAKDFSGSNGARYKLMSPAKLPISRSLSSTLTIPPGLSPTSFLESPVLLSDIKSVNLAPRGWALDLTGGPQNWPDLSVVVVAQIEHSFVSENSYAEPSPTTGSFFNAHLMRDSVGPAKLSITTNSSNNNDFDEKESAPFEFKPIASTNSAPVPSSMVSLVSTDLYNRQNEQFAQIYSQGGLQSFDSSSTIKSEIPVAKDLSQSTPHQLVSSGATATVEVESSALVHAGDSNAGVQQLKSDKELESSSIHERTSEDGYNWRKYGQKHVKGCEFPRSYYKCTYPNCEVKKLFERSPDGQITEIIYKGTHDHPKPQPTRRFAAGSMISIQEGSDKVLPSIGHEDKSSAILDNGANEFSPVAANNDDAEGAIFLGDAIPEEGDDCDQFAKQRRIDSGEVDITHVIKPVREPRVVVQTLSEVDILDDGYRWRKYGQKVVRGNPNPRSYYKCTSAGCPVRKHVERASHDPKAVITTYEGKHNHDVPTVRTSSHDTAGPTPMSGISGVRSEESDTISLNLGVGVATAAENKTIEQQQQQQQQQLMLNSGPFPRNISNAHSSLNVIQPTPVFPFYGNINVGMDHYRSRENGSELVKFEPPAFGLSSNPYPQSMGRIPMGP</sequence>
<dbReference type="AlphaFoldDB" id="A0AAN8WE42"/>
<name>A0AAN8WE42_9MAGN</name>
<evidence type="ECO:0000256" key="3">
    <source>
        <dbReference type="ARBA" id="ARBA00023015"/>
    </source>
</evidence>
<evidence type="ECO:0000313" key="10">
    <source>
        <dbReference type="Proteomes" id="UP001370490"/>
    </source>
</evidence>
<feature type="region of interest" description="Disordered" evidence="7">
    <location>
        <begin position="260"/>
        <end position="279"/>
    </location>
</feature>
<dbReference type="Gene3D" id="2.20.25.80">
    <property type="entry name" value="WRKY domain"/>
    <property type="match status" value="2"/>
</dbReference>